<reference evidence="2" key="1">
    <citation type="submission" date="2016-05" db="EMBL/GenBank/DDBJ databases">
        <authorList>
            <person name="Naeem Raeece"/>
        </authorList>
    </citation>
    <scope>NUCLEOTIDE SEQUENCE [LARGE SCALE GENOMIC DNA]</scope>
</reference>
<gene>
    <name evidence="1" type="ORF">POVWA1_006500</name>
</gene>
<dbReference type="AlphaFoldDB" id="A0A1A8YIE0"/>
<name>A0A1A8YIE0_PLAOA</name>
<sequence>MCLMSGKYQDCTCCKFVSSKHLLKKMLARSCEKEDQAAKCVHVYAHTKGYIFGGCNIFPLYHKTSTGCWSEQTSLTKGKSVHLREAIRIDVCLCLFLRHNIIFQGSPNEFSLKACSQTLVLLPWSFLHERLRLKVKGAWRKGNKKKKTKRDGKKKKKKEDLWGLFDPILRMSSCNPGKTKKYQLVSNAKVSKSTV</sequence>
<organism evidence="1 2">
    <name type="scientific">Plasmodium ovale wallikeri</name>
    <dbReference type="NCBI Taxonomy" id="864142"/>
    <lineage>
        <taxon>Eukaryota</taxon>
        <taxon>Sar</taxon>
        <taxon>Alveolata</taxon>
        <taxon>Apicomplexa</taxon>
        <taxon>Aconoidasida</taxon>
        <taxon>Haemosporida</taxon>
        <taxon>Plasmodiidae</taxon>
        <taxon>Plasmodium</taxon>
        <taxon>Plasmodium (Plasmodium)</taxon>
    </lineage>
</organism>
<protein>
    <submittedName>
        <fullName evidence="1">Uncharacterized protein</fullName>
    </submittedName>
</protein>
<evidence type="ECO:0000313" key="2">
    <source>
        <dbReference type="Proteomes" id="UP000078555"/>
    </source>
</evidence>
<accession>A0A1A8YIE0</accession>
<dbReference type="EMBL" id="FLRD01000014">
    <property type="protein sequence ID" value="SBT31309.1"/>
    <property type="molecule type" value="Genomic_DNA"/>
</dbReference>
<evidence type="ECO:0000313" key="1">
    <source>
        <dbReference type="EMBL" id="SBT31309.1"/>
    </source>
</evidence>
<keyword evidence="2" id="KW-1185">Reference proteome</keyword>
<proteinExistence type="predicted"/>
<dbReference type="Proteomes" id="UP000078555">
    <property type="component" value="Unassembled WGS sequence"/>
</dbReference>